<protein>
    <submittedName>
        <fullName evidence="2">ImmA/IrrE family metallo-endopeptidase</fullName>
    </submittedName>
</protein>
<sequence>MSKKSYLKRGFKAEAERISNNFRKDIGLDIHDHLCAFKLANFLNIEVISPEILGIDDKGLDVLMGNTKKSSGWSALTMTNSSDKKIIIHNTRASDARQQSDLMHELAHIICKHEIIVPDGIVLPSYMRYYDKSQEAQAEYLGAALQLPRECLVWALTTGNMSKREISTNYSASLQMVNFRINATGISKQVKYIRT</sequence>
<gene>
    <name evidence="2" type="ORF">MUN68_014795</name>
</gene>
<keyword evidence="3" id="KW-1185">Reference proteome</keyword>
<evidence type="ECO:0000259" key="1">
    <source>
        <dbReference type="Pfam" id="PF06114"/>
    </source>
</evidence>
<evidence type="ECO:0000313" key="3">
    <source>
        <dbReference type="Proteomes" id="UP001202717"/>
    </source>
</evidence>
<evidence type="ECO:0000313" key="2">
    <source>
        <dbReference type="EMBL" id="WCO01323.1"/>
    </source>
</evidence>
<feature type="domain" description="IrrE N-terminal-like" evidence="1">
    <location>
        <begin position="75"/>
        <end position="182"/>
    </location>
</feature>
<accession>A0ABY7RWF2</accession>
<reference evidence="2 3" key="1">
    <citation type="submission" date="2023-01" db="EMBL/GenBank/DDBJ databases">
        <title>Psychroserpens ponticola sp. nov., isolated from seawater.</title>
        <authorList>
            <person name="Kristyanto S."/>
            <person name="Jung J."/>
            <person name="Kim J.M."/>
            <person name="Jeon C.O."/>
        </authorList>
    </citation>
    <scope>NUCLEOTIDE SEQUENCE [LARGE SCALE GENOMIC DNA]</scope>
    <source>
        <strain evidence="2 3">MSW6</strain>
    </source>
</reference>
<dbReference type="EMBL" id="CP116221">
    <property type="protein sequence ID" value="WCO01323.1"/>
    <property type="molecule type" value="Genomic_DNA"/>
</dbReference>
<dbReference type="Pfam" id="PF06114">
    <property type="entry name" value="Peptidase_M78"/>
    <property type="match status" value="1"/>
</dbReference>
<proteinExistence type="predicted"/>
<dbReference type="RefSeq" id="WP_249993488.1">
    <property type="nucleotide sequence ID" value="NZ_CP116221.1"/>
</dbReference>
<dbReference type="Gene3D" id="1.10.10.2910">
    <property type="match status" value="1"/>
</dbReference>
<dbReference type="Proteomes" id="UP001202717">
    <property type="component" value="Chromosome"/>
</dbReference>
<name>A0ABY7RWF2_9FLAO</name>
<organism evidence="2 3">
    <name type="scientific">Psychroserpens ponticola</name>
    <dbReference type="NCBI Taxonomy" id="2932268"/>
    <lineage>
        <taxon>Bacteria</taxon>
        <taxon>Pseudomonadati</taxon>
        <taxon>Bacteroidota</taxon>
        <taxon>Flavobacteriia</taxon>
        <taxon>Flavobacteriales</taxon>
        <taxon>Flavobacteriaceae</taxon>
        <taxon>Psychroserpens</taxon>
    </lineage>
</organism>
<dbReference type="InterPro" id="IPR010359">
    <property type="entry name" value="IrrE_HExxH"/>
</dbReference>